<proteinExistence type="inferred from homology"/>
<evidence type="ECO:0000256" key="4">
    <source>
        <dbReference type="ARBA" id="ARBA00023203"/>
    </source>
</evidence>
<dbReference type="AlphaFoldDB" id="A0A834RE73"/>
<name>A0A834RE73_SARSC</name>
<keyword evidence="9" id="KW-1185">Reference proteome</keyword>
<keyword evidence="4 6" id="KW-0009">Actin-binding</keyword>
<organism evidence="7">
    <name type="scientific">Sarcoptes scabiei</name>
    <name type="common">Itch mite</name>
    <name type="synonym">Acarus scabiei</name>
    <dbReference type="NCBI Taxonomy" id="52283"/>
    <lineage>
        <taxon>Eukaryota</taxon>
        <taxon>Metazoa</taxon>
        <taxon>Ecdysozoa</taxon>
        <taxon>Arthropoda</taxon>
        <taxon>Chelicerata</taxon>
        <taxon>Arachnida</taxon>
        <taxon>Acari</taxon>
        <taxon>Acariformes</taxon>
        <taxon>Sarcoptiformes</taxon>
        <taxon>Astigmata</taxon>
        <taxon>Psoroptidia</taxon>
        <taxon>Sarcoptoidea</taxon>
        <taxon>Sarcoptidae</taxon>
        <taxon>Sarcoptinae</taxon>
        <taxon>Sarcoptes</taxon>
    </lineage>
</organism>
<dbReference type="PANTHER" id="PTHR12391">
    <property type="entry name" value="ARP2/3 COMPLEX 21 KD SUBUNIT"/>
    <property type="match status" value="1"/>
</dbReference>
<dbReference type="Proteomes" id="UP000070412">
    <property type="component" value="Unassembled WGS sequence"/>
</dbReference>
<reference evidence="7" key="2">
    <citation type="submission" date="2020-01" db="EMBL/GenBank/DDBJ databases">
        <authorList>
            <person name="Korhonen P.K.K."/>
            <person name="Guangxu M.G."/>
            <person name="Wang T.W."/>
            <person name="Stroehlein A.J.S."/>
            <person name="Young N.D."/>
            <person name="Ang C.-S.A."/>
            <person name="Fernando D.W.F."/>
            <person name="Lu H.L."/>
            <person name="Taylor S.T."/>
            <person name="Ehtesham M.E.M."/>
            <person name="Najaraj S.H.N."/>
            <person name="Harsha G.H.G."/>
            <person name="Madugundu A.M."/>
            <person name="Renuse S.R."/>
            <person name="Holt D.H."/>
            <person name="Pandey A.P."/>
            <person name="Papenfuss A.P."/>
            <person name="Gasser R.B.G."/>
            <person name="Fischer K.F."/>
        </authorList>
    </citation>
    <scope>NUCLEOTIDE SEQUENCE</scope>
    <source>
        <strain evidence="7">SSS_KF_BRIS2020</strain>
    </source>
</reference>
<evidence type="ECO:0000256" key="6">
    <source>
        <dbReference type="PIRNR" id="PIRNR016315"/>
    </source>
</evidence>
<evidence type="ECO:0000256" key="2">
    <source>
        <dbReference type="ARBA" id="ARBA00010856"/>
    </source>
</evidence>
<comment type="subunit">
    <text evidence="6">Component of the Arp2/3 complex.</text>
</comment>
<keyword evidence="3 6" id="KW-0963">Cytoplasm</keyword>
<dbReference type="PIRSF" id="PIRSF016315">
    <property type="entry name" value="ARP2/3_P21-Arc"/>
    <property type="match status" value="1"/>
</dbReference>
<dbReference type="GO" id="GO:0005885">
    <property type="term" value="C:Arp2/3 protein complex"/>
    <property type="evidence" value="ECO:0007669"/>
    <property type="project" value="UniProtKB-UniRule"/>
</dbReference>
<dbReference type="Gene3D" id="1.10.1760.10">
    <property type="entry name" value="Actin-related protein 2/3 complex subunit 3"/>
    <property type="match status" value="1"/>
</dbReference>
<evidence type="ECO:0000313" key="7">
    <source>
        <dbReference type="EMBL" id="KAF7493912.1"/>
    </source>
</evidence>
<reference evidence="9" key="1">
    <citation type="journal article" date="2020" name="PLoS Negl. Trop. Dis.">
        <title>High-quality nuclear genome for Sarcoptes scabiei-A critical resource for a neglected parasite.</title>
        <authorList>
            <person name="Korhonen P.K."/>
            <person name="Gasser R.B."/>
            <person name="Ma G."/>
            <person name="Wang T."/>
            <person name="Stroehlein A.J."/>
            <person name="Young N.D."/>
            <person name="Ang C.S."/>
            <person name="Fernando D.D."/>
            <person name="Lu H.C."/>
            <person name="Taylor S."/>
            <person name="Reynolds S.L."/>
            <person name="Mofiz E."/>
            <person name="Najaraj S.H."/>
            <person name="Gowda H."/>
            <person name="Madugundu A."/>
            <person name="Renuse S."/>
            <person name="Holt D."/>
            <person name="Pandey A."/>
            <person name="Papenfuss A.T."/>
            <person name="Fischer K."/>
        </authorList>
    </citation>
    <scope>NUCLEOTIDE SEQUENCE [LARGE SCALE GENOMIC DNA]</scope>
</reference>
<dbReference type="GO" id="GO:0003779">
    <property type="term" value="F:actin binding"/>
    <property type="evidence" value="ECO:0007669"/>
    <property type="project" value="UniProtKB-KW"/>
</dbReference>
<comment type="function">
    <text evidence="6">Functions as component of the Arp2/3 complex which is involved in regulation of actin polymerization and together with an activating nucleation-promoting factor (NPF) mediates the formation of branched actin networks.</text>
</comment>
<dbReference type="GO" id="GO:0030833">
    <property type="term" value="P:regulation of actin filament polymerization"/>
    <property type="evidence" value="ECO:0007669"/>
    <property type="project" value="InterPro"/>
</dbReference>
<dbReference type="SUPFAM" id="SSF69060">
    <property type="entry name" value="Arp2/3 complex 21 kDa subunit ARPC3"/>
    <property type="match status" value="1"/>
</dbReference>
<comment type="subcellular location">
    <subcellularLocation>
        <location evidence="1 6">Cytoplasm</location>
        <location evidence="1 6">Cytoskeleton</location>
    </subcellularLocation>
</comment>
<dbReference type="Pfam" id="PF04062">
    <property type="entry name" value="P21-Arc"/>
    <property type="match status" value="1"/>
</dbReference>
<evidence type="ECO:0000256" key="3">
    <source>
        <dbReference type="ARBA" id="ARBA00022490"/>
    </source>
</evidence>
<dbReference type="OrthoDB" id="6490465at2759"/>
<evidence type="ECO:0000256" key="5">
    <source>
        <dbReference type="ARBA" id="ARBA00023212"/>
    </source>
</evidence>
<dbReference type="InterPro" id="IPR036753">
    <property type="entry name" value="ARPC3_sf"/>
</dbReference>
<protein>
    <recommendedName>
        <fullName evidence="6">Actin-related protein 2/3 complex subunit 3</fullName>
    </recommendedName>
</protein>
<gene>
    <name evidence="7" type="ORF">SSS_8404</name>
</gene>
<evidence type="ECO:0000313" key="9">
    <source>
        <dbReference type="Proteomes" id="UP000070412"/>
    </source>
</evidence>
<evidence type="ECO:0000313" key="8">
    <source>
        <dbReference type="EnsemblMetazoa" id="KAF7493912.1"/>
    </source>
</evidence>
<keyword evidence="5 6" id="KW-0206">Cytoskeleton</keyword>
<dbReference type="GO" id="GO:0034314">
    <property type="term" value="P:Arp2/3 complex-mediated actin nucleation"/>
    <property type="evidence" value="ECO:0007669"/>
    <property type="project" value="UniProtKB-UniRule"/>
</dbReference>
<dbReference type="EnsemblMetazoa" id="SSS_8404s_mrna">
    <property type="protein sequence ID" value="KAF7493912.1"/>
    <property type="gene ID" value="SSS_8404"/>
</dbReference>
<comment type="similarity">
    <text evidence="2 6">Belongs to the ARPC3 family.</text>
</comment>
<reference evidence="8" key="3">
    <citation type="submission" date="2022-06" db="UniProtKB">
        <authorList>
            <consortium name="EnsemblMetazoa"/>
        </authorList>
    </citation>
    <scope>IDENTIFICATION</scope>
</reference>
<evidence type="ECO:0000256" key="1">
    <source>
        <dbReference type="ARBA" id="ARBA00004245"/>
    </source>
</evidence>
<sequence length="199" mass="23473">MPSIYHSDCCASKTICNLAKLSFRTKFNGPIKALDPEHLRKEDPIDLDIIDESLYYFKSIVFFNQFEITNDSDRNLIYLTLFIIECLKLLSKNFFINFIFDYRKAVNRKQACQELINFSTNTFAIPGDANFPLNHLFQKPKSNDEMDELRSYLGQMRQECSSRLIDIAWPAEEDSPSKWWICFSKRKFINLTLNEINMY</sequence>
<dbReference type="InterPro" id="IPR007204">
    <property type="entry name" value="ARPC3"/>
</dbReference>
<accession>A0A834RE73</accession>
<dbReference type="EMBL" id="WVUK01000054">
    <property type="protein sequence ID" value="KAF7493912.1"/>
    <property type="molecule type" value="Genomic_DNA"/>
</dbReference>